<evidence type="ECO:0000256" key="7">
    <source>
        <dbReference type="SAM" id="Phobius"/>
    </source>
</evidence>
<dbReference type="GO" id="GO:0030258">
    <property type="term" value="P:lipid modification"/>
    <property type="evidence" value="ECO:0007669"/>
    <property type="project" value="TreeGrafter"/>
</dbReference>
<proteinExistence type="predicted"/>
<protein>
    <recommendedName>
        <fullName evidence="10">Lysophospholipid acyltransferase</fullName>
    </recommendedName>
</protein>
<keyword evidence="6" id="KW-0012">Acyltransferase</keyword>
<gene>
    <name evidence="8" type="ORF">MARU1_003378</name>
</gene>
<feature type="transmembrane region" description="Helical" evidence="7">
    <location>
        <begin position="415"/>
        <end position="440"/>
    </location>
</feature>
<reference evidence="8 9" key="1">
    <citation type="submission" date="2023-03" db="EMBL/GenBank/DDBJ databases">
        <title>Mating type loci evolution in Malassezia.</title>
        <authorList>
            <person name="Coelho M.A."/>
        </authorList>
    </citation>
    <scope>NUCLEOTIDE SEQUENCE [LARGE SCALE GENOMIC DNA]</scope>
    <source>
        <strain evidence="8 9">CBS 13387</strain>
    </source>
</reference>
<feature type="transmembrane region" description="Helical" evidence="7">
    <location>
        <begin position="19"/>
        <end position="36"/>
    </location>
</feature>
<dbReference type="InterPro" id="IPR004299">
    <property type="entry name" value="MBOAT_fam"/>
</dbReference>
<evidence type="ECO:0000256" key="6">
    <source>
        <dbReference type="ARBA" id="ARBA00023315"/>
    </source>
</evidence>
<keyword evidence="3 7" id="KW-0812">Transmembrane</keyword>
<dbReference type="Proteomes" id="UP001217582">
    <property type="component" value="Chromosome 7"/>
</dbReference>
<dbReference type="Pfam" id="PF03062">
    <property type="entry name" value="MBOAT"/>
    <property type="match status" value="1"/>
</dbReference>
<dbReference type="InterPro" id="IPR049941">
    <property type="entry name" value="LPLAT_7/PORCN-like"/>
</dbReference>
<dbReference type="GO" id="GO:0016020">
    <property type="term" value="C:membrane"/>
    <property type="evidence" value="ECO:0007669"/>
    <property type="project" value="UniProtKB-SubCell"/>
</dbReference>
<dbReference type="EMBL" id="CP119922">
    <property type="protein sequence ID" value="WFD17328.1"/>
    <property type="molecule type" value="Genomic_DNA"/>
</dbReference>
<dbReference type="PANTHER" id="PTHR13906">
    <property type="entry name" value="PORCUPINE"/>
    <property type="match status" value="1"/>
</dbReference>
<evidence type="ECO:0000256" key="1">
    <source>
        <dbReference type="ARBA" id="ARBA00004141"/>
    </source>
</evidence>
<keyword evidence="4 7" id="KW-1133">Transmembrane helix</keyword>
<keyword evidence="9" id="KW-1185">Reference proteome</keyword>
<evidence type="ECO:0008006" key="10">
    <source>
        <dbReference type="Google" id="ProtNLM"/>
    </source>
</evidence>
<organism evidence="8 9">
    <name type="scientific">Malassezia arunalokei</name>
    <dbReference type="NCBI Taxonomy" id="1514897"/>
    <lineage>
        <taxon>Eukaryota</taxon>
        <taxon>Fungi</taxon>
        <taxon>Dikarya</taxon>
        <taxon>Basidiomycota</taxon>
        <taxon>Ustilaginomycotina</taxon>
        <taxon>Malasseziomycetes</taxon>
        <taxon>Malasseziales</taxon>
        <taxon>Malasseziaceae</taxon>
        <taxon>Malassezia</taxon>
    </lineage>
</organism>
<keyword evidence="2" id="KW-0808">Transferase</keyword>
<feature type="transmembrane region" description="Helical" evidence="7">
    <location>
        <begin position="358"/>
        <end position="381"/>
    </location>
</feature>
<feature type="transmembrane region" description="Helical" evidence="7">
    <location>
        <begin position="166"/>
        <end position="185"/>
    </location>
</feature>
<evidence type="ECO:0000313" key="8">
    <source>
        <dbReference type="EMBL" id="WFD17328.1"/>
    </source>
</evidence>
<evidence type="ECO:0000313" key="9">
    <source>
        <dbReference type="Proteomes" id="UP001217582"/>
    </source>
</evidence>
<keyword evidence="5 7" id="KW-0472">Membrane</keyword>
<dbReference type="GO" id="GO:0003841">
    <property type="term" value="F:1-acylglycerol-3-phosphate O-acyltransferase activity"/>
    <property type="evidence" value="ECO:0007669"/>
    <property type="project" value="TreeGrafter"/>
</dbReference>
<sequence>MASAVFVRMADLLGLPVDYAKLAACLVMSFVLSPMLPRLPRAWMRHMMNMGVSAVFLVGVLQLYRGVWHLLGASLFTYAAVYFRVGGATYMPWIVFVACMAHMLYTHCVRELNHVPLTTIEISSMHMVLVMNLTSFAWSCRDGQLVPIDGLDEVQKAVRITQMPSLLAFLGYCFYFPGVLVGPSTRFRDYELWSTGELYAPATRPPRGRVAESLREVGTALVSLVLMVGFAEPFSYDRLIRADDVLHTWPLWRRILFVQGAGLVARFRFYGVWSLSNAACILSGLAYHGVDPATHQARWTRCKNVFVAQIELAHNWKEVLDAWNANTNMWLREAVYKRLAGQRRPGFGSFMGTFLASAIWHGIAPGYYLSFVTAALSQWLARRLRKSVRPLLYADPRRPDPSWTNMSEYTLAQNVYACVSNIVTMSSVCYAVIPFFVLTLRGSIQAFHAVAWHYHILIFGGLLAFQLGADRLLRPFSKVKRS</sequence>
<feature type="transmembrane region" description="Helical" evidence="7">
    <location>
        <begin position="48"/>
        <end position="67"/>
    </location>
</feature>
<dbReference type="PANTHER" id="PTHR13906:SF4">
    <property type="entry name" value="LYSOPHOSPHOLIPID ACYLTRANSFERASE 6"/>
    <property type="match status" value="1"/>
</dbReference>
<comment type="subcellular location">
    <subcellularLocation>
        <location evidence="1">Membrane</location>
        <topology evidence="1">Multi-pass membrane protein</topology>
    </subcellularLocation>
</comment>
<dbReference type="GO" id="GO:0005783">
    <property type="term" value="C:endoplasmic reticulum"/>
    <property type="evidence" value="ECO:0007669"/>
    <property type="project" value="TreeGrafter"/>
</dbReference>
<dbReference type="AlphaFoldDB" id="A0AAJ5Z5Q2"/>
<feature type="transmembrane region" description="Helical" evidence="7">
    <location>
        <begin position="452"/>
        <end position="473"/>
    </location>
</feature>
<evidence type="ECO:0000256" key="3">
    <source>
        <dbReference type="ARBA" id="ARBA00022692"/>
    </source>
</evidence>
<dbReference type="GO" id="GO:0047184">
    <property type="term" value="F:1-acylglycerophosphocholine O-acyltransferase activity"/>
    <property type="evidence" value="ECO:0007669"/>
    <property type="project" value="TreeGrafter"/>
</dbReference>
<accession>A0AAJ5Z5Q2</accession>
<dbReference type="GO" id="GO:0046474">
    <property type="term" value="P:glycerophospholipid biosynthetic process"/>
    <property type="evidence" value="ECO:0007669"/>
    <property type="project" value="TreeGrafter"/>
</dbReference>
<evidence type="ECO:0000256" key="4">
    <source>
        <dbReference type="ARBA" id="ARBA00022989"/>
    </source>
</evidence>
<evidence type="ECO:0000256" key="5">
    <source>
        <dbReference type="ARBA" id="ARBA00023136"/>
    </source>
</evidence>
<name>A0AAJ5Z5Q2_9BASI</name>
<evidence type="ECO:0000256" key="2">
    <source>
        <dbReference type="ARBA" id="ARBA00022679"/>
    </source>
</evidence>